<keyword evidence="2" id="KW-1185">Reference proteome</keyword>
<organism evidence="1 2">
    <name type="scientific">Clostridium zeae</name>
    <dbReference type="NCBI Taxonomy" id="2759022"/>
    <lineage>
        <taxon>Bacteria</taxon>
        <taxon>Bacillati</taxon>
        <taxon>Bacillota</taxon>
        <taxon>Clostridia</taxon>
        <taxon>Eubacteriales</taxon>
        <taxon>Clostridiaceae</taxon>
        <taxon>Clostridium</taxon>
    </lineage>
</organism>
<gene>
    <name evidence="1" type="ORF">CSC2_09020</name>
</gene>
<protein>
    <submittedName>
        <fullName evidence="1">Uncharacterized protein</fullName>
    </submittedName>
</protein>
<evidence type="ECO:0000313" key="1">
    <source>
        <dbReference type="EMBL" id="GFZ30376.1"/>
    </source>
</evidence>
<evidence type="ECO:0000313" key="2">
    <source>
        <dbReference type="Proteomes" id="UP000663802"/>
    </source>
</evidence>
<accession>A0ABQ1E6H4</accession>
<comment type="caution">
    <text evidence="1">The sequence shown here is derived from an EMBL/GenBank/DDBJ whole genome shotgun (WGS) entry which is preliminary data.</text>
</comment>
<dbReference type="Proteomes" id="UP000663802">
    <property type="component" value="Unassembled WGS sequence"/>
</dbReference>
<name>A0ABQ1E6H4_9CLOT</name>
<proteinExistence type="predicted"/>
<reference evidence="1 2" key="1">
    <citation type="journal article" date="2021" name="Int. J. Syst. Evol. Microbiol.">
        <title>Clostridium zeae sp. nov., isolated from corn silage.</title>
        <authorList>
            <person name="Kobayashi H."/>
            <person name="Tanizawa Y."/>
            <person name="Yagura M."/>
            <person name="Sakamoto M."/>
            <person name="Ohkuma M."/>
            <person name="Tohno M."/>
        </authorList>
    </citation>
    <scope>NUCLEOTIDE SEQUENCE [LARGE SCALE GENOMIC DNA]</scope>
    <source>
        <strain evidence="1 2">CSC2</strain>
    </source>
</reference>
<dbReference type="EMBL" id="BMBA01000001">
    <property type="protein sequence ID" value="GFZ30376.1"/>
    <property type="molecule type" value="Genomic_DNA"/>
</dbReference>
<dbReference type="RefSeq" id="WP_206868345.1">
    <property type="nucleotide sequence ID" value="NZ_BMBA01000001.1"/>
</dbReference>
<sequence>MNQGQELFYNFFIERAMDDKKEEAKALLEESFAKQAAGTFDMTYLQEIMPKFFAVLKPESIEEVKKAMNHFSSTL</sequence>